<name>W7T9P1_9STRA</name>
<accession>W7T9P1</accession>
<dbReference type="AlphaFoldDB" id="W7T9P1"/>
<dbReference type="Proteomes" id="UP000019335">
    <property type="component" value="Unassembled WGS sequence"/>
</dbReference>
<organism evidence="1 2">
    <name type="scientific">Nannochloropsis gaditana</name>
    <dbReference type="NCBI Taxonomy" id="72520"/>
    <lineage>
        <taxon>Eukaryota</taxon>
        <taxon>Sar</taxon>
        <taxon>Stramenopiles</taxon>
        <taxon>Ochrophyta</taxon>
        <taxon>Eustigmatophyceae</taxon>
        <taxon>Eustigmatales</taxon>
        <taxon>Monodopsidaceae</taxon>
        <taxon>Nannochloropsis</taxon>
    </lineage>
</organism>
<gene>
    <name evidence="1" type="ORF">Naga_100681g2</name>
</gene>
<keyword evidence="2" id="KW-1185">Reference proteome</keyword>
<evidence type="ECO:0000313" key="1">
    <source>
        <dbReference type="EMBL" id="EWM20223.1"/>
    </source>
</evidence>
<proteinExistence type="predicted"/>
<dbReference type="EMBL" id="AZIL01003263">
    <property type="protein sequence ID" value="EWM20223.1"/>
    <property type="molecule type" value="Genomic_DNA"/>
</dbReference>
<reference evidence="1 2" key="1">
    <citation type="journal article" date="2014" name="Mol. Plant">
        <title>Chromosome Scale Genome Assembly and Transcriptome Profiling of Nannochloropsis gaditana in Nitrogen Depletion.</title>
        <authorList>
            <person name="Corteggiani Carpinelli E."/>
            <person name="Telatin A."/>
            <person name="Vitulo N."/>
            <person name="Forcato C."/>
            <person name="D'Angelo M."/>
            <person name="Schiavon R."/>
            <person name="Vezzi A."/>
            <person name="Giacometti G.M."/>
            <person name="Morosinotto T."/>
            <person name="Valle G."/>
        </authorList>
    </citation>
    <scope>NUCLEOTIDE SEQUENCE [LARGE SCALE GENOMIC DNA]</scope>
    <source>
        <strain evidence="1 2">B-31</strain>
    </source>
</reference>
<sequence>MRSLVDLYSSSRTFWRWTVHALSIWCGAHAFRPSPEIVARLEAWQTNETQSNNIKVMVHHREPSATKFPRRQRESFEAQFQGRVIYDITFVT</sequence>
<evidence type="ECO:0000313" key="2">
    <source>
        <dbReference type="Proteomes" id="UP000019335"/>
    </source>
</evidence>
<protein>
    <submittedName>
        <fullName evidence="1">Uncharacterized protein</fullName>
    </submittedName>
</protein>
<comment type="caution">
    <text evidence="1">The sequence shown here is derived from an EMBL/GenBank/DDBJ whole genome shotgun (WGS) entry which is preliminary data.</text>
</comment>